<protein>
    <recommendedName>
        <fullName evidence="4">Outer membrane protein beta-barrel domain-containing protein</fullName>
    </recommendedName>
</protein>
<dbReference type="SUPFAM" id="SSF56925">
    <property type="entry name" value="OMPA-like"/>
    <property type="match status" value="1"/>
</dbReference>
<evidence type="ECO:0000313" key="6">
    <source>
        <dbReference type="Proteomes" id="UP000023268"/>
    </source>
</evidence>
<proteinExistence type="predicted"/>
<dbReference type="Pfam" id="PF13505">
    <property type="entry name" value="OMP_b-brl"/>
    <property type="match status" value="1"/>
</dbReference>
<feature type="signal peptide" evidence="3">
    <location>
        <begin position="1"/>
        <end position="20"/>
    </location>
</feature>
<evidence type="ECO:0000256" key="1">
    <source>
        <dbReference type="ARBA" id="ARBA00004442"/>
    </source>
</evidence>
<dbReference type="AlphaFoldDB" id="A0A016XMB2"/>
<name>A0A016XMB2_9BURK</name>
<feature type="chain" id="PRO_5001495560" description="Outer membrane protein beta-barrel domain-containing protein" evidence="3">
    <location>
        <begin position="21"/>
        <end position="207"/>
    </location>
</feature>
<comment type="subcellular location">
    <subcellularLocation>
        <location evidence="1">Cell outer membrane</location>
    </subcellularLocation>
</comment>
<dbReference type="RefSeq" id="WP_035609646.1">
    <property type="nucleotide sequence ID" value="NZ_JEMG01000001.1"/>
</dbReference>
<dbReference type="InterPro" id="IPR011250">
    <property type="entry name" value="OMP/PagP_B-barrel"/>
</dbReference>
<dbReference type="Gene3D" id="2.40.160.20">
    <property type="match status" value="1"/>
</dbReference>
<feature type="domain" description="Outer membrane protein beta-barrel" evidence="4">
    <location>
        <begin position="6"/>
        <end position="201"/>
    </location>
</feature>
<evidence type="ECO:0000259" key="4">
    <source>
        <dbReference type="Pfam" id="PF13505"/>
    </source>
</evidence>
<dbReference type="EMBL" id="JEMG01000001">
    <property type="protein sequence ID" value="EYC52966.1"/>
    <property type="molecule type" value="Genomic_DNA"/>
</dbReference>
<comment type="caution">
    <text evidence="5">The sequence shown here is derived from an EMBL/GenBank/DDBJ whole genome shotgun (WGS) entry which is preliminary data.</text>
</comment>
<dbReference type="GO" id="GO:0009279">
    <property type="term" value="C:cell outer membrane"/>
    <property type="evidence" value="ECO:0007669"/>
    <property type="project" value="UniProtKB-SubCell"/>
</dbReference>
<dbReference type="STRING" id="1458275.AZ34_15690"/>
<reference evidence="5 6" key="1">
    <citation type="submission" date="2014-02" db="EMBL/GenBank/DDBJ databases">
        <title>Draft Genome of Hylemonella gracilis isolated from the Niagara River.</title>
        <authorList>
            <person name="Pawlowski D.R."/>
            <person name="Koudelka G.B."/>
        </authorList>
    </citation>
    <scope>NUCLEOTIDE SEQUENCE [LARGE SCALE GENOMIC DNA]</scope>
    <source>
        <strain evidence="5 6">Niagara R</strain>
    </source>
</reference>
<gene>
    <name evidence="5" type="ORF">AZ34_15690</name>
</gene>
<dbReference type="InterPro" id="IPR027385">
    <property type="entry name" value="Beta-barrel_OMP"/>
</dbReference>
<evidence type="ECO:0000256" key="2">
    <source>
        <dbReference type="ARBA" id="ARBA00022729"/>
    </source>
</evidence>
<evidence type="ECO:0000313" key="5">
    <source>
        <dbReference type="EMBL" id="EYC52966.1"/>
    </source>
</evidence>
<dbReference type="OrthoDB" id="5360144at2"/>
<sequence>MKKLLIAAVMSVAAAGPVFAQAGFYLGVEGGFTFFEDTTDEGADYYINELGASTVEVEEDRAAFPIRPFAGFELNDNIALELGVSFFSREITAEGTAGVSTFKDTYEQSWRIVDYSVLLRPRASGFFGRVGGHSTTFDVDYKRIGTGSVADDSSTDSESKSGLLLGLGYDWKIGPGALRASFTHYTNMPGYEDEYLNLLKVGYLFKF</sequence>
<keyword evidence="2 3" id="KW-0732">Signal</keyword>
<organism evidence="5 6">
    <name type="scientific">Hylemonella gracilis str. Niagara R</name>
    <dbReference type="NCBI Taxonomy" id="1458275"/>
    <lineage>
        <taxon>Bacteria</taxon>
        <taxon>Pseudomonadati</taxon>
        <taxon>Pseudomonadota</taxon>
        <taxon>Betaproteobacteria</taxon>
        <taxon>Burkholderiales</taxon>
        <taxon>Comamonadaceae</taxon>
        <taxon>Hylemonella</taxon>
    </lineage>
</organism>
<accession>A0A016XMB2</accession>
<dbReference type="Proteomes" id="UP000023268">
    <property type="component" value="Unassembled WGS sequence"/>
</dbReference>
<evidence type="ECO:0000256" key="3">
    <source>
        <dbReference type="SAM" id="SignalP"/>
    </source>
</evidence>